<name>A0A5S6QSQ4_TRIMR</name>
<protein>
    <submittedName>
        <fullName evidence="5">Neur_chan_LBD domain-containing protein</fullName>
    </submittedName>
</protein>
<dbReference type="GO" id="GO:0005230">
    <property type="term" value="F:extracellular ligand-gated monoatomic ion channel activity"/>
    <property type="evidence" value="ECO:0007669"/>
    <property type="project" value="InterPro"/>
</dbReference>
<dbReference type="PANTHER" id="PTHR18945">
    <property type="entry name" value="NEUROTRANSMITTER GATED ION CHANNEL"/>
    <property type="match status" value="1"/>
</dbReference>
<feature type="transmembrane region" description="Helical" evidence="1">
    <location>
        <begin position="373"/>
        <end position="397"/>
    </location>
</feature>
<evidence type="ECO:0000256" key="2">
    <source>
        <dbReference type="SAM" id="SignalP"/>
    </source>
</evidence>
<evidence type="ECO:0000259" key="3">
    <source>
        <dbReference type="Pfam" id="PF02931"/>
    </source>
</evidence>
<feature type="transmembrane region" description="Helical" evidence="1">
    <location>
        <begin position="280"/>
        <end position="300"/>
    </location>
</feature>
<dbReference type="STRING" id="70415.A0A5S6QSQ4"/>
<evidence type="ECO:0000256" key="1">
    <source>
        <dbReference type="SAM" id="Phobius"/>
    </source>
</evidence>
<organism evidence="4 5">
    <name type="scientific">Trichuris muris</name>
    <name type="common">Mouse whipworm</name>
    <dbReference type="NCBI Taxonomy" id="70415"/>
    <lineage>
        <taxon>Eukaryota</taxon>
        <taxon>Metazoa</taxon>
        <taxon>Ecdysozoa</taxon>
        <taxon>Nematoda</taxon>
        <taxon>Enoplea</taxon>
        <taxon>Dorylaimia</taxon>
        <taxon>Trichinellida</taxon>
        <taxon>Trichuridae</taxon>
        <taxon>Trichuris</taxon>
    </lineage>
</organism>
<dbReference type="Gene3D" id="2.70.170.10">
    <property type="entry name" value="Neurotransmitter-gated ion-channel ligand-binding domain"/>
    <property type="match status" value="1"/>
</dbReference>
<keyword evidence="2" id="KW-0732">Signal</keyword>
<keyword evidence="1" id="KW-0472">Membrane</keyword>
<dbReference type="InterPro" id="IPR006201">
    <property type="entry name" value="Neur_channel"/>
</dbReference>
<dbReference type="InterPro" id="IPR006202">
    <property type="entry name" value="Neur_chan_lig-bd"/>
</dbReference>
<evidence type="ECO:0000313" key="4">
    <source>
        <dbReference type="Proteomes" id="UP000046395"/>
    </source>
</evidence>
<feature type="transmembrane region" description="Helical" evidence="1">
    <location>
        <begin position="253"/>
        <end position="273"/>
    </location>
</feature>
<dbReference type="Pfam" id="PF02931">
    <property type="entry name" value="Neur_chan_LBD"/>
    <property type="match status" value="1"/>
</dbReference>
<feature type="transmembrane region" description="Helical" evidence="1">
    <location>
        <begin position="316"/>
        <end position="337"/>
    </location>
</feature>
<dbReference type="SUPFAM" id="SSF63712">
    <property type="entry name" value="Nicotinic receptor ligand binding domain-like"/>
    <property type="match status" value="1"/>
</dbReference>
<feature type="chain" id="PRO_5024416115" evidence="2">
    <location>
        <begin position="17"/>
        <end position="398"/>
    </location>
</feature>
<evidence type="ECO:0000313" key="5">
    <source>
        <dbReference type="WBParaSite" id="TMUE_2000010401.1"/>
    </source>
</evidence>
<sequence>MLRLLYALQIISVLQCDYQTAMEMLVVHVVRNSRKIHDQFEGTTVEATKISMKVHIRHIAEISEENNAMRLRLLIEMLWYDANIGWKLEDYENIKTVSVPSRSMWVPQLRLLNSVSDSLVHYGGRTTVKAWNIGFLYFEPEVMVSIDCAMETAGYPTDEHECPILLAPTGKYTESFSLGPSANPKLNLYWPDMDKRDGRKQSIGQWEITGITQSEVTYDFKEKSWRDWAAGKNETDLQALKVTLRLKRRIPHFHYTAVLPAALASTFNTIAMYPGVNLSLALMLLFPNLLLQCVLTAYLLKDLPAAMAELPRITKFYLATIACTTTGIAVIVLLLWAHHLKRQRQTSTGEENGQTTRRPANVFLMERKESTDYIFACHWFLFATFVVVQIVSSSLYFQ</sequence>
<feature type="signal peptide" evidence="2">
    <location>
        <begin position="1"/>
        <end position="16"/>
    </location>
</feature>
<keyword evidence="1" id="KW-1133">Transmembrane helix</keyword>
<dbReference type="WBParaSite" id="TMUE_2000010401.1">
    <property type="protein sequence ID" value="TMUE_2000010401.1"/>
    <property type="gene ID" value="WBGene00295390"/>
</dbReference>
<dbReference type="Proteomes" id="UP000046395">
    <property type="component" value="Unassembled WGS sequence"/>
</dbReference>
<keyword evidence="4" id="KW-1185">Reference proteome</keyword>
<dbReference type="AlphaFoldDB" id="A0A5S6QSQ4"/>
<keyword evidence="1" id="KW-0812">Transmembrane</keyword>
<dbReference type="InterPro" id="IPR036734">
    <property type="entry name" value="Neur_chan_lig-bd_sf"/>
</dbReference>
<dbReference type="GO" id="GO:0004888">
    <property type="term" value="F:transmembrane signaling receptor activity"/>
    <property type="evidence" value="ECO:0007669"/>
    <property type="project" value="InterPro"/>
</dbReference>
<dbReference type="CDD" id="cd18989">
    <property type="entry name" value="LGIC_ECD_cation"/>
    <property type="match status" value="1"/>
</dbReference>
<proteinExistence type="predicted"/>
<feature type="domain" description="Neurotransmitter-gated ion-channel ligand-binding" evidence="3">
    <location>
        <begin position="46"/>
        <end position="249"/>
    </location>
</feature>
<accession>A0A5S6QSQ4</accession>
<reference evidence="5" key="1">
    <citation type="submission" date="2019-12" db="UniProtKB">
        <authorList>
            <consortium name="WormBaseParasite"/>
        </authorList>
    </citation>
    <scope>IDENTIFICATION</scope>
</reference>
<dbReference type="GO" id="GO:0016020">
    <property type="term" value="C:membrane"/>
    <property type="evidence" value="ECO:0007669"/>
    <property type="project" value="InterPro"/>
</dbReference>